<evidence type="ECO:0000313" key="3">
    <source>
        <dbReference type="EMBL" id="SIT36239.1"/>
    </source>
</evidence>
<reference evidence="3" key="1">
    <citation type="submission" date="2016-12" db="EMBL/GenBank/DDBJ databases">
        <authorList>
            <person name="Moulin L."/>
        </authorList>
    </citation>
    <scope>NUCLEOTIDE SEQUENCE [LARGE SCALE GENOMIC DNA]</scope>
    <source>
        <strain evidence="3">STM 7183</strain>
    </source>
</reference>
<keyword evidence="2" id="KW-0812">Transmembrane</keyword>
<name>A0A1N7RM90_9BURK</name>
<dbReference type="EMBL" id="CYGY02000008">
    <property type="protein sequence ID" value="SIT36239.1"/>
    <property type="molecule type" value="Genomic_DNA"/>
</dbReference>
<gene>
    <name evidence="3" type="ORF">BN2476_80130</name>
</gene>
<evidence type="ECO:0000256" key="1">
    <source>
        <dbReference type="SAM" id="MobiDB-lite"/>
    </source>
</evidence>
<keyword evidence="4" id="KW-1185">Reference proteome</keyword>
<organism evidence="3 4">
    <name type="scientific">Paraburkholderia piptadeniae</name>
    <dbReference type="NCBI Taxonomy" id="1701573"/>
    <lineage>
        <taxon>Bacteria</taxon>
        <taxon>Pseudomonadati</taxon>
        <taxon>Pseudomonadota</taxon>
        <taxon>Betaproteobacteria</taxon>
        <taxon>Burkholderiales</taxon>
        <taxon>Burkholderiaceae</taxon>
        <taxon>Paraburkholderia</taxon>
    </lineage>
</organism>
<dbReference type="RefSeq" id="WP_160111664.1">
    <property type="nucleotide sequence ID" value="NZ_CYGY02000008.1"/>
</dbReference>
<keyword evidence="2" id="KW-0472">Membrane</keyword>
<dbReference type="AlphaFoldDB" id="A0A1N7RM90"/>
<evidence type="ECO:0008006" key="5">
    <source>
        <dbReference type="Google" id="ProtNLM"/>
    </source>
</evidence>
<feature type="region of interest" description="Disordered" evidence="1">
    <location>
        <begin position="29"/>
        <end position="51"/>
    </location>
</feature>
<proteinExistence type="predicted"/>
<comment type="caution">
    <text evidence="3">The sequence shown here is derived from an EMBL/GenBank/DDBJ whole genome shotgun (WGS) entry which is preliminary data.</text>
</comment>
<feature type="transmembrane region" description="Helical" evidence="2">
    <location>
        <begin position="6"/>
        <end position="26"/>
    </location>
</feature>
<accession>A0A1N7RM90</accession>
<keyword evidence="2" id="KW-1133">Transmembrane helix</keyword>
<protein>
    <recommendedName>
        <fullName evidence="5">Transmembrane protein</fullName>
    </recommendedName>
</protein>
<evidence type="ECO:0000313" key="4">
    <source>
        <dbReference type="Proteomes" id="UP000195569"/>
    </source>
</evidence>
<dbReference type="Proteomes" id="UP000195569">
    <property type="component" value="Unassembled WGS sequence"/>
</dbReference>
<evidence type="ECO:0000256" key="2">
    <source>
        <dbReference type="SAM" id="Phobius"/>
    </source>
</evidence>
<sequence length="51" mass="5699">MWLRPYVIAILAGFSILWIAIAWALVRGAKAGKRRPRRGDVTAKGPISHQE</sequence>